<gene>
    <name evidence="2" type="ORF">CA984_01600</name>
</gene>
<accession>A0A243RX36</accession>
<dbReference type="Gene3D" id="3.10.180.10">
    <property type="entry name" value="2,3-Dihydroxybiphenyl 1,2-Dioxygenase, domain 1"/>
    <property type="match status" value="1"/>
</dbReference>
<proteinExistence type="predicted"/>
<dbReference type="RefSeq" id="WP_086567109.1">
    <property type="nucleotide sequence ID" value="NZ_NGFP01000004.1"/>
</dbReference>
<dbReference type="Proteomes" id="UP000194761">
    <property type="component" value="Unassembled WGS sequence"/>
</dbReference>
<sequence>MLHHIELWVPDLGRATRSWGWLLEEMGYQIFQEWSDGRSWALDGVYIVVEQSPAMTAPSHDRCRPGLNHLAFRVIGSEKVDALVAAAPEHGWTLMFADRHPHAGGTDQYAGYLENEDGFEVELVADRDRSGASRTT</sequence>
<feature type="domain" description="VOC" evidence="1">
    <location>
        <begin position="1"/>
        <end position="126"/>
    </location>
</feature>
<evidence type="ECO:0000313" key="2">
    <source>
        <dbReference type="EMBL" id="OUC99762.1"/>
    </source>
</evidence>
<protein>
    <submittedName>
        <fullName evidence="2">Glyoxalase</fullName>
    </submittedName>
</protein>
<dbReference type="PANTHER" id="PTHR36113:SF6">
    <property type="entry name" value="FOSFOMYCIN RESISTANCE PROTEIN FOSX"/>
    <property type="match status" value="1"/>
</dbReference>
<organism evidence="2 3">
    <name type="scientific">Streptosporangium minutum</name>
    <dbReference type="NCBI Taxonomy" id="569862"/>
    <lineage>
        <taxon>Bacteria</taxon>
        <taxon>Bacillati</taxon>
        <taxon>Actinomycetota</taxon>
        <taxon>Actinomycetes</taxon>
        <taxon>Streptosporangiales</taxon>
        <taxon>Streptosporangiaceae</taxon>
        <taxon>Streptosporangium</taxon>
    </lineage>
</organism>
<keyword evidence="3" id="KW-1185">Reference proteome</keyword>
<evidence type="ECO:0000259" key="1">
    <source>
        <dbReference type="PROSITE" id="PS51819"/>
    </source>
</evidence>
<dbReference type="AlphaFoldDB" id="A0A243RX36"/>
<dbReference type="InterPro" id="IPR051332">
    <property type="entry name" value="Fosfomycin_Res_Enzymes"/>
</dbReference>
<dbReference type="PROSITE" id="PS51819">
    <property type="entry name" value="VOC"/>
    <property type="match status" value="1"/>
</dbReference>
<reference evidence="2 3" key="1">
    <citation type="submission" date="2017-05" db="EMBL/GenBank/DDBJ databases">
        <title>Biotechnological potential of actinobacteria isolated from South African environments.</title>
        <authorList>
            <person name="Le Roes-Hill M."/>
            <person name="Prins A."/>
            <person name="Durrell K.A."/>
        </authorList>
    </citation>
    <scope>NUCLEOTIDE SEQUENCE [LARGE SCALE GENOMIC DNA]</scope>
    <source>
        <strain evidence="2">M26</strain>
    </source>
</reference>
<dbReference type="PANTHER" id="PTHR36113">
    <property type="entry name" value="LYASE, PUTATIVE-RELATED-RELATED"/>
    <property type="match status" value="1"/>
</dbReference>
<name>A0A243RX36_9ACTN</name>
<comment type="caution">
    <text evidence="2">The sequence shown here is derived from an EMBL/GenBank/DDBJ whole genome shotgun (WGS) entry which is preliminary data.</text>
</comment>
<dbReference type="Pfam" id="PF13669">
    <property type="entry name" value="Glyoxalase_4"/>
    <property type="match status" value="1"/>
</dbReference>
<dbReference type="EMBL" id="NGFP01000004">
    <property type="protein sequence ID" value="OUC99762.1"/>
    <property type="molecule type" value="Genomic_DNA"/>
</dbReference>
<evidence type="ECO:0000313" key="3">
    <source>
        <dbReference type="Proteomes" id="UP000194761"/>
    </source>
</evidence>
<dbReference type="SUPFAM" id="SSF54593">
    <property type="entry name" value="Glyoxalase/Bleomycin resistance protein/Dihydroxybiphenyl dioxygenase"/>
    <property type="match status" value="1"/>
</dbReference>
<dbReference type="InterPro" id="IPR037523">
    <property type="entry name" value="VOC_core"/>
</dbReference>
<dbReference type="InterPro" id="IPR029068">
    <property type="entry name" value="Glyas_Bleomycin-R_OHBP_Dase"/>
</dbReference>